<evidence type="ECO:0000313" key="10">
    <source>
        <dbReference type="Proteomes" id="UP000327013"/>
    </source>
</evidence>
<organism evidence="9 10">
    <name type="scientific">Carpinus fangiana</name>
    <dbReference type="NCBI Taxonomy" id="176857"/>
    <lineage>
        <taxon>Eukaryota</taxon>
        <taxon>Viridiplantae</taxon>
        <taxon>Streptophyta</taxon>
        <taxon>Embryophyta</taxon>
        <taxon>Tracheophyta</taxon>
        <taxon>Spermatophyta</taxon>
        <taxon>Magnoliopsida</taxon>
        <taxon>eudicotyledons</taxon>
        <taxon>Gunneridae</taxon>
        <taxon>Pentapetalae</taxon>
        <taxon>rosids</taxon>
        <taxon>fabids</taxon>
        <taxon>Fagales</taxon>
        <taxon>Betulaceae</taxon>
        <taxon>Carpinus</taxon>
    </lineage>
</organism>
<keyword evidence="2" id="KW-0964">Secreted</keyword>
<accession>A0A5N6KN26</accession>
<feature type="domain" description="CFEM" evidence="8">
    <location>
        <begin position="1"/>
        <end position="124"/>
    </location>
</feature>
<dbReference type="AlphaFoldDB" id="A0A5N6KN26"/>
<keyword evidence="6" id="KW-0812">Transmembrane</keyword>
<feature type="region of interest" description="Disordered" evidence="5">
    <location>
        <begin position="132"/>
        <end position="154"/>
    </location>
</feature>
<protein>
    <recommendedName>
        <fullName evidence="8">CFEM domain-containing protein</fullName>
    </recommendedName>
</protein>
<proteinExistence type="predicted"/>
<feature type="signal peptide" evidence="7">
    <location>
        <begin position="1"/>
        <end position="17"/>
    </location>
</feature>
<dbReference type="OrthoDB" id="5426355at2759"/>
<evidence type="ECO:0000256" key="6">
    <source>
        <dbReference type="SAM" id="Phobius"/>
    </source>
</evidence>
<feature type="compositionally biased region" description="Low complexity" evidence="5">
    <location>
        <begin position="132"/>
        <end position="150"/>
    </location>
</feature>
<comment type="subcellular location">
    <subcellularLocation>
        <location evidence="1">Secreted</location>
    </subcellularLocation>
</comment>
<name>A0A5N6KN26_9ROSI</name>
<feature type="compositionally biased region" description="Polar residues" evidence="5">
    <location>
        <begin position="205"/>
        <end position="216"/>
    </location>
</feature>
<feature type="chain" id="PRO_5024381650" description="CFEM domain-containing protein" evidence="7">
    <location>
        <begin position="18"/>
        <end position="247"/>
    </location>
</feature>
<evidence type="ECO:0000313" key="9">
    <source>
        <dbReference type="EMBL" id="KAB8336688.1"/>
    </source>
</evidence>
<gene>
    <name evidence="9" type="ORF">FH972_020999</name>
</gene>
<dbReference type="GO" id="GO:0005576">
    <property type="term" value="C:extracellular region"/>
    <property type="evidence" value="ECO:0007669"/>
    <property type="project" value="UniProtKB-SubCell"/>
</dbReference>
<keyword evidence="6" id="KW-1133">Transmembrane helix</keyword>
<feature type="compositionally biased region" description="Basic residues" evidence="5">
    <location>
        <begin position="235"/>
        <end position="247"/>
    </location>
</feature>
<keyword evidence="4" id="KW-1015">Disulfide bond</keyword>
<evidence type="ECO:0000256" key="7">
    <source>
        <dbReference type="SAM" id="SignalP"/>
    </source>
</evidence>
<keyword evidence="6" id="KW-0472">Membrane</keyword>
<reference evidence="9 10" key="1">
    <citation type="submission" date="2019-06" db="EMBL/GenBank/DDBJ databases">
        <title>A chromosomal-level reference genome of Carpinus fangiana (Coryloideae, Betulaceae).</title>
        <authorList>
            <person name="Yang X."/>
            <person name="Wang Z."/>
            <person name="Zhang L."/>
            <person name="Hao G."/>
            <person name="Liu J."/>
            <person name="Yang Y."/>
        </authorList>
    </citation>
    <scope>NUCLEOTIDE SEQUENCE [LARGE SCALE GENOMIC DNA]</scope>
    <source>
        <strain evidence="9">Cfa_2016G</strain>
        <tissue evidence="9">Leaf</tissue>
    </source>
</reference>
<evidence type="ECO:0000256" key="5">
    <source>
        <dbReference type="SAM" id="MobiDB-lite"/>
    </source>
</evidence>
<evidence type="ECO:0000256" key="4">
    <source>
        <dbReference type="ARBA" id="ARBA00023157"/>
    </source>
</evidence>
<comment type="caution">
    <text evidence="9">The sequence shown here is derived from an EMBL/GenBank/DDBJ whole genome shotgun (WGS) entry which is preliminary data.</text>
</comment>
<sequence>MKVSITFLALANTLALAQNFFSSTDVPACAVQCQLLNQAQAGCLPAVSPQPASCFCNSAYLTNLAASPQAVCPGCTSQSDLSQLTGWFTRFCQQGGSATYGASGAASSAPAGPATTAAAPAASTAAAANPAATSNTASSSSGSNGATTNTNQNQSWWDKHKGWIAMVIVLIIAFAAIIAGAVWWKKRYLRKRDAAGATLPGAWGPTSNQHPSSQPVEKSAGGSHAAAMAAGQSRTSKKQKIARSLRR</sequence>
<feature type="region of interest" description="Disordered" evidence="5">
    <location>
        <begin position="200"/>
        <end position="247"/>
    </location>
</feature>
<keyword evidence="10" id="KW-1185">Reference proteome</keyword>
<feature type="transmembrane region" description="Helical" evidence="6">
    <location>
        <begin position="163"/>
        <end position="184"/>
    </location>
</feature>
<dbReference type="PROSITE" id="PS52012">
    <property type="entry name" value="CFEM"/>
    <property type="match status" value="1"/>
</dbReference>
<dbReference type="EMBL" id="VIBQ01000009">
    <property type="protein sequence ID" value="KAB8336688.1"/>
    <property type="molecule type" value="Genomic_DNA"/>
</dbReference>
<dbReference type="Proteomes" id="UP000327013">
    <property type="component" value="Unassembled WGS sequence"/>
</dbReference>
<keyword evidence="3 7" id="KW-0732">Signal</keyword>
<feature type="compositionally biased region" description="Low complexity" evidence="5">
    <location>
        <begin position="219"/>
        <end position="233"/>
    </location>
</feature>
<dbReference type="InterPro" id="IPR008427">
    <property type="entry name" value="Extracellular_membr_CFEM_dom"/>
</dbReference>
<evidence type="ECO:0000256" key="3">
    <source>
        <dbReference type="ARBA" id="ARBA00022729"/>
    </source>
</evidence>
<evidence type="ECO:0000256" key="2">
    <source>
        <dbReference type="ARBA" id="ARBA00022525"/>
    </source>
</evidence>
<evidence type="ECO:0000256" key="1">
    <source>
        <dbReference type="ARBA" id="ARBA00004613"/>
    </source>
</evidence>
<evidence type="ECO:0000259" key="8">
    <source>
        <dbReference type="PROSITE" id="PS52012"/>
    </source>
</evidence>